<dbReference type="EMBL" id="JAVDSJ010000002">
    <property type="protein sequence ID" value="MDR6583269.1"/>
    <property type="molecule type" value="Genomic_DNA"/>
</dbReference>
<proteinExistence type="predicted"/>
<gene>
    <name evidence="4" type="ORF">J2W50_001467</name>
</gene>
<accession>A0ABU1PBG1</accession>
<feature type="domain" description="HPt" evidence="3">
    <location>
        <begin position="32"/>
        <end position="125"/>
    </location>
</feature>
<dbReference type="Pfam" id="PF01627">
    <property type="entry name" value="Hpt"/>
    <property type="match status" value="1"/>
</dbReference>
<evidence type="ECO:0000313" key="4">
    <source>
        <dbReference type="EMBL" id="MDR6583269.1"/>
    </source>
</evidence>
<dbReference type="InterPro" id="IPR008207">
    <property type="entry name" value="Sig_transdc_His_kin_Hpt_dom"/>
</dbReference>
<feature type="modified residue" description="Phosphohistidine" evidence="2">
    <location>
        <position position="71"/>
    </location>
</feature>
<dbReference type="Proteomes" id="UP001260715">
    <property type="component" value="Unassembled WGS sequence"/>
</dbReference>
<keyword evidence="2" id="KW-0597">Phosphoprotein</keyword>
<evidence type="ECO:0000313" key="5">
    <source>
        <dbReference type="Proteomes" id="UP001260715"/>
    </source>
</evidence>
<protein>
    <submittedName>
        <fullName evidence="4">HPt (Histidine-containing phosphotransfer) domain-containing protein</fullName>
    </submittedName>
</protein>
<keyword evidence="1" id="KW-0902">Two-component regulatory system</keyword>
<evidence type="ECO:0000259" key="3">
    <source>
        <dbReference type="PROSITE" id="PS50894"/>
    </source>
</evidence>
<organism evidence="4 5">
    <name type="scientific">Herbaspirillum frisingense</name>
    <dbReference type="NCBI Taxonomy" id="92645"/>
    <lineage>
        <taxon>Bacteria</taxon>
        <taxon>Pseudomonadati</taxon>
        <taxon>Pseudomonadota</taxon>
        <taxon>Betaproteobacteria</taxon>
        <taxon>Burkholderiales</taxon>
        <taxon>Oxalobacteraceae</taxon>
        <taxon>Herbaspirillum</taxon>
    </lineage>
</organism>
<reference evidence="4 5" key="1">
    <citation type="submission" date="2023-07" db="EMBL/GenBank/DDBJ databases">
        <title>Sorghum-associated microbial communities from plants grown in Nebraska, USA.</title>
        <authorList>
            <person name="Schachtman D."/>
        </authorList>
    </citation>
    <scope>NUCLEOTIDE SEQUENCE [LARGE SCALE GENOMIC DNA]</scope>
    <source>
        <strain evidence="4 5">596</strain>
    </source>
</reference>
<evidence type="ECO:0000256" key="1">
    <source>
        <dbReference type="ARBA" id="ARBA00023012"/>
    </source>
</evidence>
<comment type="caution">
    <text evidence="4">The sequence shown here is derived from an EMBL/GenBank/DDBJ whole genome shotgun (WGS) entry which is preliminary data.</text>
</comment>
<keyword evidence="5" id="KW-1185">Reference proteome</keyword>
<name>A0ABU1PBG1_9BURK</name>
<evidence type="ECO:0000256" key="2">
    <source>
        <dbReference type="PROSITE-ProRule" id="PRU00110"/>
    </source>
</evidence>
<dbReference type="SUPFAM" id="SSF47226">
    <property type="entry name" value="Histidine-containing phosphotransfer domain, HPT domain"/>
    <property type="match status" value="1"/>
</dbReference>
<sequence>MKTQGGTVHPGQSESDYLHIDPSDLLEAVGGDAGTVAALARTFVDSAPDIFSRLEQATLAGNADATRHESHTLKGMCALFNARVLTALLLQTEQAGRQGQTPRPEELVQLQVSFGLVLEEIRRYAHAPMST</sequence>
<dbReference type="InterPro" id="IPR036641">
    <property type="entry name" value="HPT_dom_sf"/>
</dbReference>
<dbReference type="RefSeq" id="WP_102662236.1">
    <property type="nucleotide sequence ID" value="NZ_JAVDSJ010000002.1"/>
</dbReference>
<dbReference type="Gene3D" id="1.20.120.160">
    <property type="entry name" value="HPT domain"/>
    <property type="match status" value="1"/>
</dbReference>
<dbReference type="PROSITE" id="PS50894">
    <property type="entry name" value="HPT"/>
    <property type="match status" value="1"/>
</dbReference>